<dbReference type="InterPro" id="IPR003609">
    <property type="entry name" value="Pan_app"/>
</dbReference>
<dbReference type="OrthoDB" id="405045at2759"/>
<sequence length="240" mass="25831">MRLQTYQLIGLFAATAAGSCPYAPDPSTGVCGECPDVRDSQCVVNGNWYSCFQDLETCCDDWSIQGSLGTEHCLAASGGAKVNCDDVVALDASLSNTDCQTQCQSIQGGGADPKNDASFASRCGVETLEVANGHTTSSGTCFNNWIYGYSEPDNLAGYAFQDDVISAAHCQSICQEDADCVRFSYTSTSFGQSSSYDRVGRCILKNADQRSTRLLRPPLGRHNYHAQADYNHAQADHNHD</sequence>
<protein>
    <recommendedName>
        <fullName evidence="2">Apple domain-containing protein</fullName>
    </recommendedName>
</protein>
<keyword evidence="1" id="KW-0732">Signal</keyword>
<reference evidence="3" key="1">
    <citation type="submission" date="2013-12" db="EMBL/GenBank/DDBJ databases">
        <authorList>
            <person name="Omoto C.K."/>
            <person name="Sibley D."/>
            <person name="Venepally P."/>
            <person name="Hadjithomas M."/>
            <person name="Karamycheva S."/>
            <person name="Brunk B."/>
            <person name="Roos D."/>
            <person name="Caler E."/>
            <person name="Lorenzi H."/>
        </authorList>
    </citation>
    <scope>NUCLEOTIDE SEQUENCE</scope>
</reference>
<comment type="caution">
    <text evidence="3">The sequence shown here is derived from an EMBL/GenBank/DDBJ whole genome shotgun (WGS) entry which is preliminary data.</text>
</comment>
<evidence type="ECO:0000313" key="3">
    <source>
        <dbReference type="EMBL" id="EZG43441.1"/>
    </source>
</evidence>
<feature type="signal peptide" evidence="1">
    <location>
        <begin position="1"/>
        <end position="18"/>
    </location>
</feature>
<dbReference type="VEuPathDB" id="CryptoDB:GNI_171700"/>
<dbReference type="RefSeq" id="XP_011133325.1">
    <property type="nucleotide sequence ID" value="XM_011135023.1"/>
</dbReference>
<dbReference type="AlphaFoldDB" id="A0A023AXR7"/>
<evidence type="ECO:0000259" key="2">
    <source>
        <dbReference type="PROSITE" id="PS50948"/>
    </source>
</evidence>
<dbReference type="PROSITE" id="PS51257">
    <property type="entry name" value="PROKAR_LIPOPROTEIN"/>
    <property type="match status" value="1"/>
</dbReference>
<dbReference type="PROSITE" id="PS50948">
    <property type="entry name" value="PAN"/>
    <property type="match status" value="1"/>
</dbReference>
<organism evidence="3 4">
    <name type="scientific">Gregarina niphandrodes</name>
    <name type="common">Septate eugregarine</name>
    <dbReference type="NCBI Taxonomy" id="110365"/>
    <lineage>
        <taxon>Eukaryota</taxon>
        <taxon>Sar</taxon>
        <taxon>Alveolata</taxon>
        <taxon>Apicomplexa</taxon>
        <taxon>Conoidasida</taxon>
        <taxon>Gregarinasina</taxon>
        <taxon>Eugregarinorida</taxon>
        <taxon>Gregarinidae</taxon>
        <taxon>Gregarina</taxon>
    </lineage>
</organism>
<feature type="domain" description="Apple" evidence="2">
    <location>
        <begin position="141"/>
        <end position="228"/>
    </location>
</feature>
<dbReference type="Proteomes" id="UP000019763">
    <property type="component" value="Unassembled WGS sequence"/>
</dbReference>
<dbReference type="Gene3D" id="3.50.4.10">
    <property type="entry name" value="Hepatocyte Growth Factor"/>
    <property type="match status" value="1"/>
</dbReference>
<name>A0A023AXR7_GRENI</name>
<accession>A0A023AXR7</accession>
<dbReference type="GeneID" id="22915868"/>
<evidence type="ECO:0000256" key="1">
    <source>
        <dbReference type="SAM" id="SignalP"/>
    </source>
</evidence>
<dbReference type="EMBL" id="AFNH02001287">
    <property type="protein sequence ID" value="EZG43441.1"/>
    <property type="molecule type" value="Genomic_DNA"/>
</dbReference>
<gene>
    <name evidence="3" type="ORF">GNI_171700</name>
</gene>
<keyword evidence="4" id="KW-1185">Reference proteome</keyword>
<evidence type="ECO:0000313" key="4">
    <source>
        <dbReference type="Proteomes" id="UP000019763"/>
    </source>
</evidence>
<feature type="chain" id="PRO_5001516071" description="Apple domain-containing protein" evidence="1">
    <location>
        <begin position="19"/>
        <end position="240"/>
    </location>
</feature>
<proteinExistence type="predicted"/>